<name>A0AB39AJN4_9CAUD</name>
<organism evidence="1">
    <name type="scientific">Vibrio phage P018-4</name>
    <dbReference type="NCBI Taxonomy" id="3229728"/>
    <lineage>
        <taxon>Viruses</taxon>
        <taxon>Duplodnaviria</taxon>
        <taxon>Heunggongvirae</taxon>
        <taxon>Uroviricota</taxon>
        <taxon>Caudoviricetes</taxon>
    </lineage>
</organism>
<accession>A0AB39AJN4</accession>
<evidence type="ECO:0000313" key="1">
    <source>
        <dbReference type="EMBL" id="XDG30870.1"/>
    </source>
</evidence>
<protein>
    <submittedName>
        <fullName evidence="1">Uncharacterized protein</fullName>
    </submittedName>
</protein>
<dbReference type="EMBL" id="PP934186">
    <property type="protein sequence ID" value="XDG30870.1"/>
    <property type="molecule type" value="Genomic_DNA"/>
</dbReference>
<proteinExistence type="predicted"/>
<sequence length="98" mass="11544">MNIITWFKIKILRQMVFIDGKPVDCHGLRFKGGLPFDEGTEYYIDKTTWEGWDYFGEGVYCTPKGFKCDLKNPYYIHKLNKTFAKFGKEMKNENTANL</sequence>
<reference evidence="1" key="1">
    <citation type="submission" date="2024-06" db="EMBL/GenBank/DDBJ databases">
        <authorList>
            <person name="Yang R."/>
        </authorList>
    </citation>
    <scope>NUCLEOTIDE SEQUENCE</scope>
</reference>